<evidence type="ECO:0000256" key="3">
    <source>
        <dbReference type="ARBA" id="ARBA00012865"/>
    </source>
</evidence>
<dbReference type="PANTHER" id="PTHR35333">
    <property type="entry name" value="BETA-LACTAMASE"/>
    <property type="match status" value="1"/>
</dbReference>
<gene>
    <name evidence="5" type="ordered locus">Sthe_2739</name>
</gene>
<comment type="catalytic activity">
    <reaction evidence="1">
        <text>a beta-lactam + H2O = a substituted beta-amino acid</text>
        <dbReference type="Rhea" id="RHEA:20401"/>
        <dbReference type="ChEBI" id="CHEBI:15377"/>
        <dbReference type="ChEBI" id="CHEBI:35627"/>
        <dbReference type="ChEBI" id="CHEBI:140347"/>
        <dbReference type="EC" id="3.5.2.6"/>
    </reaction>
</comment>
<protein>
    <recommendedName>
        <fullName evidence="3">beta-lactamase</fullName>
        <ecNumber evidence="3">3.5.2.6</ecNumber>
    </recommendedName>
</protein>
<dbReference type="FunCoup" id="D1C8L0">
    <property type="interactions" value="12"/>
</dbReference>
<dbReference type="PANTHER" id="PTHR35333:SF3">
    <property type="entry name" value="BETA-LACTAMASE-TYPE TRANSPEPTIDASE FOLD CONTAINING PROTEIN"/>
    <property type="match status" value="1"/>
</dbReference>
<evidence type="ECO:0000256" key="2">
    <source>
        <dbReference type="ARBA" id="ARBA00009009"/>
    </source>
</evidence>
<evidence type="ECO:0000313" key="6">
    <source>
        <dbReference type="Proteomes" id="UP000002027"/>
    </source>
</evidence>
<dbReference type="InterPro" id="IPR012338">
    <property type="entry name" value="Beta-lactam/transpept-like"/>
</dbReference>
<organism evidence="5 6">
    <name type="scientific">Sphaerobacter thermophilus (strain ATCC 49802 / DSM 20745 / KCCM 41009 / NCIMB 13125 / S 6022)</name>
    <dbReference type="NCBI Taxonomy" id="479434"/>
    <lineage>
        <taxon>Bacteria</taxon>
        <taxon>Pseudomonadati</taxon>
        <taxon>Thermomicrobiota</taxon>
        <taxon>Thermomicrobia</taxon>
        <taxon>Sphaerobacterales</taxon>
        <taxon>Sphaerobacterineae</taxon>
        <taxon>Sphaerobacteraceae</taxon>
        <taxon>Sphaerobacter</taxon>
    </lineage>
</organism>
<sequence length="309" mass="34254">MGRIRTREEFDRAAQRVVSRFSGELGFAAKNLTTGEELGINAECVLPTASVIKTAVLVELMRQAHEEGLDLQERMTMTASDIVGGSGVLKELGPGLQPTVADVAMLMIIVSDNTATNMLIDRVGGVEAVNRTMQERYGLRSIVLHNRVDFEVIGNDIRRFAEASAADLVRLHEMMARGELINAEACRQMIDVLSRQQYLDQVPRYFNYNQYAKDLKVEQSFTVANKTGFFPGTRVDSGLIMLHDGPTIAFAAMTHRSVDTSMGFESEGAITNGILGRLLLEYWWPGEWDSRVAIRQSLYVDAALAYPEG</sequence>
<dbReference type="SUPFAM" id="SSF56601">
    <property type="entry name" value="beta-lactamase/transpeptidase-like"/>
    <property type="match status" value="1"/>
</dbReference>
<proteinExistence type="inferred from homology"/>
<evidence type="ECO:0000259" key="4">
    <source>
        <dbReference type="Pfam" id="PF13354"/>
    </source>
</evidence>
<dbReference type="InParanoid" id="D1C8L0"/>
<name>D1C8L0_SPHTD</name>
<keyword evidence="6" id="KW-1185">Reference proteome</keyword>
<feature type="domain" description="Beta-lactamase class A catalytic" evidence="4">
    <location>
        <begin position="26"/>
        <end position="254"/>
    </location>
</feature>
<evidence type="ECO:0000313" key="5">
    <source>
        <dbReference type="EMBL" id="ACZ40153.1"/>
    </source>
</evidence>
<dbReference type="GO" id="GO:0030655">
    <property type="term" value="P:beta-lactam antibiotic catabolic process"/>
    <property type="evidence" value="ECO:0007669"/>
    <property type="project" value="InterPro"/>
</dbReference>
<dbReference type="GO" id="GO:0008800">
    <property type="term" value="F:beta-lactamase activity"/>
    <property type="evidence" value="ECO:0007669"/>
    <property type="project" value="UniProtKB-EC"/>
</dbReference>
<dbReference type="Pfam" id="PF13354">
    <property type="entry name" value="Beta-lactamase2"/>
    <property type="match status" value="1"/>
</dbReference>
<dbReference type="Gene3D" id="3.40.710.10">
    <property type="entry name" value="DD-peptidase/beta-lactamase superfamily"/>
    <property type="match status" value="1"/>
</dbReference>
<evidence type="ECO:0000256" key="1">
    <source>
        <dbReference type="ARBA" id="ARBA00001526"/>
    </source>
</evidence>
<dbReference type="RefSeq" id="WP_012873191.1">
    <property type="nucleotide sequence ID" value="NC_013524.1"/>
</dbReference>
<dbReference type="KEGG" id="sti:Sthe_2739"/>
<dbReference type="STRING" id="479434.Sthe_2739"/>
<dbReference type="eggNOG" id="COG2367">
    <property type="taxonomic scope" value="Bacteria"/>
</dbReference>
<reference evidence="5" key="1">
    <citation type="journal article" date="2010" name="Stand. Genomic Sci.">
        <title>Complete genome sequence of Desulfohalobium retbaense type strain (HR(100)).</title>
        <authorList>
            <person name="Spring S."/>
            <person name="Nolan M."/>
            <person name="Lapidus A."/>
            <person name="Glavina Del Rio T."/>
            <person name="Copeland A."/>
            <person name="Tice H."/>
            <person name="Cheng J.F."/>
            <person name="Lucas S."/>
            <person name="Land M."/>
            <person name="Chen F."/>
            <person name="Bruce D."/>
            <person name="Goodwin L."/>
            <person name="Pitluck S."/>
            <person name="Ivanova N."/>
            <person name="Mavromatis K."/>
            <person name="Mikhailova N."/>
            <person name="Pati A."/>
            <person name="Chen A."/>
            <person name="Palaniappan K."/>
            <person name="Hauser L."/>
            <person name="Chang Y.J."/>
            <person name="Jeffries C.D."/>
            <person name="Munk C."/>
            <person name="Kiss H."/>
            <person name="Chain P."/>
            <person name="Han C."/>
            <person name="Brettin T."/>
            <person name="Detter J.C."/>
            <person name="Schuler E."/>
            <person name="Goker M."/>
            <person name="Rohde M."/>
            <person name="Bristow J."/>
            <person name="Eisen J.A."/>
            <person name="Markowitz V."/>
            <person name="Hugenholtz P."/>
            <person name="Kyrpides N.C."/>
            <person name="Klenk H.P."/>
        </authorList>
    </citation>
    <scope>NUCLEOTIDE SEQUENCE [LARGE SCALE GENOMIC DNA]</scope>
    <source>
        <strain evidence="5">DSM 20745</strain>
    </source>
</reference>
<dbReference type="EC" id="3.5.2.6" evidence="3"/>
<accession>D1C8L0</accession>
<dbReference type="InterPro" id="IPR045155">
    <property type="entry name" value="Beta-lactam_cat"/>
</dbReference>
<dbReference type="AlphaFoldDB" id="D1C8L0"/>
<comment type="similarity">
    <text evidence="2">Belongs to the class-A beta-lactamase family.</text>
</comment>
<dbReference type="GO" id="GO:0046677">
    <property type="term" value="P:response to antibiotic"/>
    <property type="evidence" value="ECO:0007669"/>
    <property type="project" value="InterPro"/>
</dbReference>
<dbReference type="EMBL" id="CP001824">
    <property type="protein sequence ID" value="ACZ40153.1"/>
    <property type="molecule type" value="Genomic_DNA"/>
</dbReference>
<dbReference type="Proteomes" id="UP000002027">
    <property type="component" value="Chromosome 2"/>
</dbReference>
<dbReference type="HOGENOM" id="CLU_031960_9_2_0"/>
<dbReference type="InterPro" id="IPR000871">
    <property type="entry name" value="Beta-lactam_class-A"/>
</dbReference>